<dbReference type="AlphaFoldDB" id="A0A8X6MWG7"/>
<sequence length="93" mass="10343">MNLPPPAIKFEHHNSVGLNVLSNVSEDSMNTAVQEAIAANDNSSHIAVALNVTWQKRGYYTFNSVVWATVVDFEALAKYCLIHIVKKIPSRMD</sequence>
<dbReference type="Proteomes" id="UP000887013">
    <property type="component" value="Unassembled WGS sequence"/>
</dbReference>
<reference evidence="1" key="1">
    <citation type="submission" date="2020-08" db="EMBL/GenBank/DDBJ databases">
        <title>Multicomponent nature underlies the extraordinary mechanical properties of spider dragline silk.</title>
        <authorList>
            <person name="Kono N."/>
            <person name="Nakamura H."/>
            <person name="Mori M."/>
            <person name="Yoshida Y."/>
            <person name="Ohtoshi R."/>
            <person name="Malay A.D."/>
            <person name="Moran D.A.P."/>
            <person name="Tomita M."/>
            <person name="Numata K."/>
            <person name="Arakawa K."/>
        </authorList>
    </citation>
    <scope>NUCLEOTIDE SEQUENCE</scope>
</reference>
<dbReference type="OrthoDB" id="6154036at2759"/>
<protein>
    <submittedName>
        <fullName evidence="1">Uncharacterized protein</fullName>
    </submittedName>
</protein>
<keyword evidence="2" id="KW-1185">Reference proteome</keyword>
<accession>A0A8X6MWG7</accession>
<evidence type="ECO:0000313" key="1">
    <source>
        <dbReference type="EMBL" id="GFS81235.1"/>
    </source>
</evidence>
<name>A0A8X6MWG7_NEPPI</name>
<organism evidence="1 2">
    <name type="scientific">Nephila pilipes</name>
    <name type="common">Giant wood spider</name>
    <name type="synonym">Nephila maculata</name>
    <dbReference type="NCBI Taxonomy" id="299642"/>
    <lineage>
        <taxon>Eukaryota</taxon>
        <taxon>Metazoa</taxon>
        <taxon>Ecdysozoa</taxon>
        <taxon>Arthropoda</taxon>
        <taxon>Chelicerata</taxon>
        <taxon>Arachnida</taxon>
        <taxon>Araneae</taxon>
        <taxon>Araneomorphae</taxon>
        <taxon>Entelegynae</taxon>
        <taxon>Araneoidea</taxon>
        <taxon>Nephilidae</taxon>
        <taxon>Nephila</taxon>
    </lineage>
</organism>
<comment type="caution">
    <text evidence="1">The sequence shown here is derived from an EMBL/GenBank/DDBJ whole genome shotgun (WGS) entry which is preliminary data.</text>
</comment>
<dbReference type="EMBL" id="BMAW01051575">
    <property type="protein sequence ID" value="GFS81235.1"/>
    <property type="molecule type" value="Genomic_DNA"/>
</dbReference>
<gene>
    <name evidence="1" type="ORF">NPIL_334361</name>
</gene>
<evidence type="ECO:0000313" key="2">
    <source>
        <dbReference type="Proteomes" id="UP000887013"/>
    </source>
</evidence>
<proteinExistence type="predicted"/>